<dbReference type="EMBL" id="JAAALK010000285">
    <property type="protein sequence ID" value="KAG8065749.1"/>
    <property type="molecule type" value="Genomic_DNA"/>
</dbReference>
<dbReference type="OrthoDB" id="10258825at2759"/>
<name>A0A8J5VZ75_ZIZPA</name>
<sequence>MHATTTVRVEDTWQPNSLHLPPSRFESGSSCNHGISFPCFAPAILGVHALVYKNTQPHRFGVSLASVFCTSSIWSFTSIDHDLIVYHHQYEFQDDTKYFGCGNAATTKNVKNKVLSINLGSEDPSVIACDMSH</sequence>
<protein>
    <submittedName>
        <fullName evidence="1">Uncharacterized protein</fullName>
    </submittedName>
</protein>
<organism evidence="1 2">
    <name type="scientific">Zizania palustris</name>
    <name type="common">Northern wild rice</name>
    <dbReference type="NCBI Taxonomy" id="103762"/>
    <lineage>
        <taxon>Eukaryota</taxon>
        <taxon>Viridiplantae</taxon>
        <taxon>Streptophyta</taxon>
        <taxon>Embryophyta</taxon>
        <taxon>Tracheophyta</taxon>
        <taxon>Spermatophyta</taxon>
        <taxon>Magnoliopsida</taxon>
        <taxon>Liliopsida</taxon>
        <taxon>Poales</taxon>
        <taxon>Poaceae</taxon>
        <taxon>BOP clade</taxon>
        <taxon>Oryzoideae</taxon>
        <taxon>Oryzeae</taxon>
        <taxon>Zizaniinae</taxon>
        <taxon>Zizania</taxon>
    </lineage>
</organism>
<evidence type="ECO:0000313" key="1">
    <source>
        <dbReference type="EMBL" id="KAG8065749.1"/>
    </source>
</evidence>
<evidence type="ECO:0000313" key="2">
    <source>
        <dbReference type="Proteomes" id="UP000729402"/>
    </source>
</evidence>
<comment type="caution">
    <text evidence="1">The sequence shown here is derived from an EMBL/GenBank/DDBJ whole genome shotgun (WGS) entry which is preliminary data.</text>
</comment>
<reference evidence="1" key="1">
    <citation type="journal article" date="2021" name="bioRxiv">
        <title>Whole Genome Assembly and Annotation of Northern Wild Rice, Zizania palustris L., Supports a Whole Genome Duplication in the Zizania Genus.</title>
        <authorList>
            <person name="Haas M."/>
            <person name="Kono T."/>
            <person name="Macchietto M."/>
            <person name="Millas R."/>
            <person name="McGilp L."/>
            <person name="Shao M."/>
            <person name="Duquette J."/>
            <person name="Hirsch C.N."/>
            <person name="Kimball J."/>
        </authorList>
    </citation>
    <scope>NUCLEOTIDE SEQUENCE</scope>
    <source>
        <tissue evidence="1">Fresh leaf tissue</tissue>
    </source>
</reference>
<keyword evidence="2" id="KW-1185">Reference proteome</keyword>
<dbReference type="Proteomes" id="UP000729402">
    <property type="component" value="Unassembled WGS sequence"/>
</dbReference>
<dbReference type="AlphaFoldDB" id="A0A8J5VZ75"/>
<accession>A0A8J5VZ75</accession>
<reference evidence="1" key="2">
    <citation type="submission" date="2021-02" db="EMBL/GenBank/DDBJ databases">
        <authorList>
            <person name="Kimball J.A."/>
            <person name="Haas M.W."/>
            <person name="Macchietto M."/>
            <person name="Kono T."/>
            <person name="Duquette J."/>
            <person name="Shao M."/>
        </authorList>
    </citation>
    <scope>NUCLEOTIDE SEQUENCE</scope>
    <source>
        <tissue evidence="1">Fresh leaf tissue</tissue>
    </source>
</reference>
<proteinExistence type="predicted"/>
<gene>
    <name evidence="1" type="ORF">GUJ93_ZPchr0004g38988</name>
</gene>